<keyword evidence="7" id="KW-0997">Cell inner membrane</keyword>
<feature type="transmembrane region" description="Helical" evidence="7">
    <location>
        <begin position="71"/>
        <end position="89"/>
    </location>
</feature>
<name>A0ABT3R9A0_9HYPH</name>
<feature type="transmembrane region" description="Helical" evidence="7">
    <location>
        <begin position="152"/>
        <end position="174"/>
    </location>
</feature>
<evidence type="ECO:0000256" key="5">
    <source>
        <dbReference type="ARBA" id="ARBA00022989"/>
    </source>
</evidence>
<evidence type="ECO:0000256" key="2">
    <source>
        <dbReference type="ARBA" id="ARBA00022448"/>
    </source>
</evidence>
<accession>A0ABT3R9A0</accession>
<dbReference type="RefSeq" id="WP_265966641.1">
    <property type="nucleotide sequence ID" value="NZ_JAPEVI010000003.1"/>
</dbReference>
<organism evidence="9 10">
    <name type="scientific">Roseibium salinum</name>
    <dbReference type="NCBI Taxonomy" id="1604349"/>
    <lineage>
        <taxon>Bacteria</taxon>
        <taxon>Pseudomonadati</taxon>
        <taxon>Pseudomonadota</taxon>
        <taxon>Alphaproteobacteria</taxon>
        <taxon>Hyphomicrobiales</taxon>
        <taxon>Stappiaceae</taxon>
        <taxon>Roseibium</taxon>
    </lineage>
</organism>
<comment type="subunit">
    <text evidence="7">The complex comprises the extracytoplasmic solute receptor protein and the two transmembrane proteins.</text>
</comment>
<keyword evidence="10" id="KW-1185">Reference proteome</keyword>
<feature type="transmembrane region" description="Helical" evidence="7">
    <location>
        <begin position="110"/>
        <end position="132"/>
    </location>
</feature>
<comment type="function">
    <text evidence="7">Part of the tripartite ATP-independent periplasmic (TRAP) transport system.</text>
</comment>
<evidence type="ECO:0000256" key="4">
    <source>
        <dbReference type="ARBA" id="ARBA00022692"/>
    </source>
</evidence>
<feature type="transmembrane region" description="Helical" evidence="7">
    <location>
        <begin position="12"/>
        <end position="33"/>
    </location>
</feature>
<keyword evidence="2 7" id="KW-0813">Transport</keyword>
<comment type="caution">
    <text evidence="9">The sequence shown here is derived from an EMBL/GenBank/DDBJ whole genome shotgun (WGS) entry which is preliminary data.</text>
</comment>
<proteinExistence type="inferred from homology"/>
<protein>
    <recommendedName>
        <fullName evidence="7">TRAP transporter small permease protein</fullName>
    </recommendedName>
</protein>
<comment type="similarity">
    <text evidence="7">Belongs to the TRAP transporter small permease family.</text>
</comment>
<keyword evidence="5 7" id="KW-1133">Transmembrane helix</keyword>
<reference evidence="9 10" key="1">
    <citation type="journal article" date="2016" name="Int. J. Syst. Evol. Microbiol.">
        <title>Labrenzia salina sp. nov., isolated from the rhizosphere of the halophyte Arthrocnemum macrostachyum.</title>
        <authorList>
            <person name="Camacho M."/>
            <person name="Redondo-Gomez S."/>
            <person name="Rodriguez-Llorente I."/>
            <person name="Rohde M."/>
            <person name="Sproer C."/>
            <person name="Schumann P."/>
            <person name="Klenk H.P."/>
            <person name="Montero-Calasanz M.D.C."/>
        </authorList>
    </citation>
    <scope>NUCLEOTIDE SEQUENCE [LARGE SCALE GENOMIC DNA]</scope>
    <source>
        <strain evidence="9 10">DSM 29163</strain>
    </source>
</reference>
<evidence type="ECO:0000256" key="1">
    <source>
        <dbReference type="ARBA" id="ARBA00004651"/>
    </source>
</evidence>
<keyword evidence="3" id="KW-1003">Cell membrane</keyword>
<evidence type="ECO:0000259" key="8">
    <source>
        <dbReference type="Pfam" id="PF04290"/>
    </source>
</evidence>
<sequence length="198" mass="21356">MLLNLMDRLARAMAILGGLVLTALIALTCVSVLGRGLNTLGHSAFLTSLSEAAAKALTATGVGPVSGDFELVEAGISFTIFAFLPICQLRGAHATVDVFANSFPRWLNRFLMTFWEVLLSALIILITWRLYVGMEDKMRYGETTFILQFPVWWAYGLSFAAAVIASVVAVYCAIARIAAYVTGQDLTPDAEGESIEPA</sequence>
<dbReference type="Proteomes" id="UP001300261">
    <property type="component" value="Unassembled WGS sequence"/>
</dbReference>
<keyword evidence="6 7" id="KW-0472">Membrane</keyword>
<evidence type="ECO:0000256" key="7">
    <source>
        <dbReference type="RuleBase" id="RU369079"/>
    </source>
</evidence>
<comment type="subcellular location">
    <subcellularLocation>
        <location evidence="7">Cell inner membrane</location>
        <topology evidence="7">Multi-pass membrane protein</topology>
    </subcellularLocation>
    <subcellularLocation>
        <location evidence="1">Cell membrane</location>
        <topology evidence="1">Multi-pass membrane protein</topology>
    </subcellularLocation>
</comment>
<dbReference type="EMBL" id="JAPEVI010000003">
    <property type="protein sequence ID" value="MCX2725588.1"/>
    <property type="molecule type" value="Genomic_DNA"/>
</dbReference>
<feature type="domain" description="Tripartite ATP-independent periplasmic transporters DctQ component" evidence="8">
    <location>
        <begin position="64"/>
        <end position="174"/>
    </location>
</feature>
<dbReference type="Pfam" id="PF04290">
    <property type="entry name" value="DctQ"/>
    <property type="match status" value="1"/>
</dbReference>
<evidence type="ECO:0000313" key="10">
    <source>
        <dbReference type="Proteomes" id="UP001300261"/>
    </source>
</evidence>
<evidence type="ECO:0000256" key="3">
    <source>
        <dbReference type="ARBA" id="ARBA00022475"/>
    </source>
</evidence>
<evidence type="ECO:0000313" key="9">
    <source>
        <dbReference type="EMBL" id="MCX2725588.1"/>
    </source>
</evidence>
<keyword evidence="4 7" id="KW-0812">Transmembrane</keyword>
<evidence type="ECO:0000256" key="6">
    <source>
        <dbReference type="ARBA" id="ARBA00023136"/>
    </source>
</evidence>
<gene>
    <name evidence="9" type="ORF">ON753_25055</name>
</gene>
<dbReference type="InterPro" id="IPR055348">
    <property type="entry name" value="DctQ"/>
</dbReference>